<dbReference type="AlphaFoldDB" id="A0AAX0HDF8"/>
<protein>
    <submittedName>
        <fullName evidence="1">Uncharacterized protein</fullName>
    </submittedName>
</protein>
<organism evidence="1 2">
    <name type="scientific">Campylobacter fetus subsp. testudinum</name>
    <dbReference type="NCBI Taxonomy" id="1507806"/>
    <lineage>
        <taxon>Bacteria</taxon>
        <taxon>Pseudomonadati</taxon>
        <taxon>Campylobacterota</taxon>
        <taxon>Epsilonproteobacteria</taxon>
        <taxon>Campylobacterales</taxon>
        <taxon>Campylobacteraceae</taxon>
        <taxon>Campylobacter</taxon>
    </lineage>
</organism>
<gene>
    <name evidence="1" type="ORF">CFT12S02225_02680</name>
</gene>
<name>A0AAX0HDF8_CAMFE</name>
<sequence>MFFLKDDINFLSKKKEKYPLLKTKKINLAEKNRKEIKIFLTKKEYETSKNFANKMDFQLQINLQRLHF</sequence>
<reference evidence="1 2" key="1">
    <citation type="journal article" date="2016" name="Genome Biol. Evol.">
        <title>Comparative Genomics of Campylobacter fetus from Reptiles and Mammals Reveals Divergent Evolution in Host-Associated Lineages.</title>
        <authorList>
            <person name="Gilbert M.J."/>
            <person name="Miller W.G."/>
            <person name="Yee E."/>
            <person name="Zomer A.L."/>
            <person name="van der Graaf-van Bloois L."/>
            <person name="Fitzgerald C."/>
            <person name="Forbes K.J."/>
            <person name="Meric G."/>
            <person name="Sheppard S.K."/>
            <person name="Wagenaar J.A."/>
            <person name="Duim B."/>
        </authorList>
    </citation>
    <scope>NUCLEOTIDE SEQUENCE [LARGE SCALE GENOMIC DNA]</scope>
    <source>
        <strain evidence="1 2">12S02225-3</strain>
    </source>
</reference>
<comment type="caution">
    <text evidence="1">The sequence shown here is derived from an EMBL/GenBank/DDBJ whole genome shotgun (WGS) entry which is preliminary data.</text>
</comment>
<evidence type="ECO:0000313" key="1">
    <source>
        <dbReference type="EMBL" id="OCR91421.1"/>
    </source>
</evidence>
<dbReference type="EMBL" id="LFLK01000002">
    <property type="protein sequence ID" value="OCR91421.1"/>
    <property type="molecule type" value="Genomic_DNA"/>
</dbReference>
<accession>A0AAX0HDF8</accession>
<evidence type="ECO:0000313" key="2">
    <source>
        <dbReference type="Proteomes" id="UP000093100"/>
    </source>
</evidence>
<dbReference type="Proteomes" id="UP000093100">
    <property type="component" value="Unassembled WGS sequence"/>
</dbReference>
<proteinExistence type="predicted"/>